<feature type="domain" description="HAMP" evidence="6">
    <location>
        <begin position="220"/>
        <end position="270"/>
    </location>
</feature>
<dbReference type="SMART" id="SM00283">
    <property type="entry name" value="MA"/>
    <property type="match status" value="1"/>
</dbReference>
<dbReference type="Gene3D" id="1.10.287.950">
    <property type="entry name" value="Methyl-accepting chemotaxis protein"/>
    <property type="match status" value="1"/>
</dbReference>
<organism evidence="7 8">
    <name type="scientific">Rhodospirillum rubrum (strain ATCC 11170 / ATH 1.1.1 / DSM 467 / LMG 4362 / NCIMB 8255 / S1)</name>
    <dbReference type="NCBI Taxonomy" id="269796"/>
    <lineage>
        <taxon>Bacteria</taxon>
        <taxon>Pseudomonadati</taxon>
        <taxon>Pseudomonadota</taxon>
        <taxon>Alphaproteobacteria</taxon>
        <taxon>Rhodospirillales</taxon>
        <taxon>Rhodospirillaceae</taxon>
        <taxon>Rhodospirillum</taxon>
    </lineage>
</organism>
<dbReference type="AlphaFoldDB" id="Q2RWD6"/>
<dbReference type="eggNOG" id="COG0840">
    <property type="taxonomic scope" value="Bacteria"/>
</dbReference>
<dbReference type="KEGG" id="rru:Rru_A0755"/>
<dbReference type="EMBL" id="CP000230">
    <property type="protein sequence ID" value="ABC21559.1"/>
    <property type="molecule type" value="Genomic_DNA"/>
</dbReference>
<evidence type="ECO:0000256" key="2">
    <source>
        <dbReference type="ARBA" id="ARBA00029447"/>
    </source>
</evidence>
<evidence type="ECO:0000313" key="7">
    <source>
        <dbReference type="EMBL" id="ABC21559.1"/>
    </source>
</evidence>
<evidence type="ECO:0000256" key="4">
    <source>
        <dbReference type="SAM" id="Phobius"/>
    </source>
</evidence>
<dbReference type="InterPro" id="IPR004089">
    <property type="entry name" value="MCPsignal_dom"/>
</dbReference>
<dbReference type="PROSITE" id="PS50885">
    <property type="entry name" value="HAMP"/>
    <property type="match status" value="1"/>
</dbReference>
<dbReference type="InterPro" id="IPR003660">
    <property type="entry name" value="HAMP_dom"/>
</dbReference>
<protein>
    <submittedName>
        <fullName evidence="7">Chemotaxis sensory transducer</fullName>
    </submittedName>
</protein>
<dbReference type="GO" id="GO:0016020">
    <property type="term" value="C:membrane"/>
    <property type="evidence" value="ECO:0007669"/>
    <property type="project" value="InterPro"/>
</dbReference>
<evidence type="ECO:0000256" key="3">
    <source>
        <dbReference type="PROSITE-ProRule" id="PRU00284"/>
    </source>
</evidence>
<dbReference type="PANTHER" id="PTHR32089">
    <property type="entry name" value="METHYL-ACCEPTING CHEMOTAXIS PROTEIN MCPB"/>
    <property type="match status" value="1"/>
</dbReference>
<dbReference type="InterPro" id="IPR024478">
    <property type="entry name" value="HlyB_4HB_MCP"/>
</dbReference>
<feature type="domain" description="Methyl-accepting transducer" evidence="5">
    <location>
        <begin position="297"/>
        <end position="533"/>
    </location>
</feature>
<dbReference type="InterPro" id="IPR047347">
    <property type="entry name" value="YvaQ-like_sensor"/>
</dbReference>
<dbReference type="PhylomeDB" id="Q2RWD6"/>
<dbReference type="PANTHER" id="PTHR32089:SF112">
    <property type="entry name" value="LYSOZYME-LIKE PROTEIN-RELATED"/>
    <property type="match status" value="1"/>
</dbReference>
<evidence type="ECO:0000313" key="8">
    <source>
        <dbReference type="Proteomes" id="UP000001929"/>
    </source>
</evidence>
<evidence type="ECO:0000259" key="5">
    <source>
        <dbReference type="PROSITE" id="PS50111"/>
    </source>
</evidence>
<feature type="transmembrane region" description="Helical" evidence="4">
    <location>
        <begin position="198"/>
        <end position="217"/>
    </location>
</feature>
<keyword evidence="4" id="KW-1133">Transmembrane helix</keyword>
<keyword evidence="1 3" id="KW-0807">Transducer</keyword>
<dbReference type="Pfam" id="PF00015">
    <property type="entry name" value="MCPsignal"/>
    <property type="match status" value="1"/>
</dbReference>
<keyword evidence="4" id="KW-0812">Transmembrane</keyword>
<reference evidence="7 8" key="1">
    <citation type="journal article" date="2011" name="Stand. Genomic Sci.">
        <title>Complete genome sequence of Rhodospirillum rubrum type strain (S1).</title>
        <authorList>
            <person name="Munk A.C."/>
            <person name="Copeland A."/>
            <person name="Lucas S."/>
            <person name="Lapidus A."/>
            <person name="Del Rio T.G."/>
            <person name="Barry K."/>
            <person name="Detter J.C."/>
            <person name="Hammon N."/>
            <person name="Israni S."/>
            <person name="Pitluck S."/>
            <person name="Brettin T."/>
            <person name="Bruce D."/>
            <person name="Han C."/>
            <person name="Tapia R."/>
            <person name="Gilna P."/>
            <person name="Schmutz J."/>
            <person name="Larimer F."/>
            <person name="Land M."/>
            <person name="Kyrpides N.C."/>
            <person name="Mavromatis K."/>
            <person name="Richardson P."/>
            <person name="Rohde M."/>
            <person name="Goker M."/>
            <person name="Klenk H.P."/>
            <person name="Zhang Y."/>
            <person name="Roberts G.P."/>
            <person name="Reslewic S."/>
            <person name="Schwartz D.C."/>
        </authorList>
    </citation>
    <scope>NUCLEOTIDE SEQUENCE [LARGE SCALE GENOMIC DNA]</scope>
    <source>
        <strain evidence="8">ATCC 11170 / ATH 1.1.1 / DSM 467 / LMG 4362 / NCIMB 8255 / S1</strain>
    </source>
</reference>
<keyword evidence="4" id="KW-0472">Membrane</keyword>
<dbReference type="Gene3D" id="6.10.340.10">
    <property type="match status" value="1"/>
</dbReference>
<accession>Q2RWD6</accession>
<dbReference type="PATRIC" id="fig|269796.9.peg.808"/>
<dbReference type="Pfam" id="PF12729">
    <property type="entry name" value="4HB_MCP_1"/>
    <property type="match status" value="1"/>
</dbReference>
<dbReference type="STRING" id="269796.Rru_A0755"/>
<feature type="transmembrane region" description="Helical" evidence="4">
    <location>
        <begin position="12"/>
        <end position="32"/>
    </location>
</feature>
<dbReference type="EnsemblBacteria" id="ABC21559">
    <property type="protein sequence ID" value="ABC21559"/>
    <property type="gene ID" value="Rru_A0755"/>
</dbReference>
<dbReference type="SMART" id="SM00304">
    <property type="entry name" value="HAMP"/>
    <property type="match status" value="1"/>
</dbReference>
<sequence>MQIVKDTKIGTRLLIGFGGMLVMTVILAVFGIHRVNEISHSLDVINEVNSVKQRYAINFRGSVHDRAIALRDVTLVTSAGDADAVVATIDKLAGDYQRSAELMDRMFAERNDIGAEERTILGQIKQTESRTMPLVKTVIDRRRAGDLEGARALLMAEARPAFVEWLERINRFIDLQENANQVIAERTRAVARGFAERMIGLCALVLVVGVALAWWTIGSIRPLKRLTASMLRLAEGDLGVDLPVARGRDEVGEIIGAVAVFKRNAQEAAELRAEQAAMAERSERQKREALGAMAATVERETAQVVDEVARRTSRLNASAEDMATSAQTVSASSDSVSTSARKALSNAETVAGAAEEMTASIREILRQMDNTTALTAQAARTGQTAETTVASLQAAVERIGEVATLIGTIAGQTNLLALNATIESARAGDAGKGFAVVAQEVKNLANQTGRSTEEITRQIAEVQSATRAAAEAVKAMIGDIRTIDQVSASVASAVREQDQATAEIARSVAETAAASSEVTERIDDVAREADANGLRAQAVKEIGRDVDHSIEALRQTLVRVVREAALA</sequence>
<dbReference type="SUPFAM" id="SSF58104">
    <property type="entry name" value="Methyl-accepting chemotaxis protein (MCP) signaling domain"/>
    <property type="match status" value="1"/>
</dbReference>
<dbReference type="PROSITE" id="PS50111">
    <property type="entry name" value="CHEMOTAXIS_TRANSDUC_2"/>
    <property type="match status" value="1"/>
</dbReference>
<gene>
    <name evidence="7" type="ordered locus">Rru_A0755</name>
</gene>
<dbReference type="CDD" id="cd19411">
    <property type="entry name" value="MCP2201-like_sensor"/>
    <property type="match status" value="1"/>
</dbReference>
<name>Q2RWD6_RHORT</name>
<keyword evidence="8" id="KW-1185">Reference proteome</keyword>
<dbReference type="Proteomes" id="UP000001929">
    <property type="component" value="Chromosome"/>
</dbReference>
<evidence type="ECO:0000259" key="6">
    <source>
        <dbReference type="PROSITE" id="PS50885"/>
    </source>
</evidence>
<dbReference type="CDD" id="cd06225">
    <property type="entry name" value="HAMP"/>
    <property type="match status" value="1"/>
</dbReference>
<proteinExistence type="inferred from homology"/>
<dbReference type="HOGENOM" id="CLU_000445_107_27_5"/>
<dbReference type="GO" id="GO:0007165">
    <property type="term" value="P:signal transduction"/>
    <property type="evidence" value="ECO:0007669"/>
    <property type="project" value="UniProtKB-KW"/>
</dbReference>
<comment type="similarity">
    <text evidence="2">Belongs to the methyl-accepting chemotaxis (MCP) protein family.</text>
</comment>
<evidence type="ECO:0000256" key="1">
    <source>
        <dbReference type="ARBA" id="ARBA00023224"/>
    </source>
</evidence>
<dbReference type="Pfam" id="PF00672">
    <property type="entry name" value="HAMP"/>
    <property type="match status" value="1"/>
</dbReference>
<dbReference type="RefSeq" id="WP_011388513.1">
    <property type="nucleotide sequence ID" value="NC_007643.1"/>
</dbReference>